<protein>
    <recommendedName>
        <fullName evidence="4">SDR family oxidoreductase</fullName>
    </recommendedName>
</protein>
<dbReference type="Proteomes" id="UP000516444">
    <property type="component" value="Chromosome"/>
</dbReference>
<organism evidence="2 3">
    <name type="scientific">Streptomyces aurantiacus</name>
    <dbReference type="NCBI Taxonomy" id="47760"/>
    <lineage>
        <taxon>Bacteria</taxon>
        <taxon>Bacillati</taxon>
        <taxon>Actinomycetota</taxon>
        <taxon>Actinomycetes</taxon>
        <taxon>Kitasatosporales</taxon>
        <taxon>Streptomycetaceae</taxon>
        <taxon>Streptomyces</taxon>
        <taxon>Streptomyces aurantiacus group</taxon>
    </lineage>
</organism>
<feature type="region of interest" description="Disordered" evidence="1">
    <location>
        <begin position="1"/>
        <end position="22"/>
    </location>
</feature>
<name>A0A7G1PE89_9ACTN</name>
<dbReference type="KEGG" id="sgm:GCM10017557_62540"/>
<reference evidence="2 3" key="1">
    <citation type="journal article" date="2014" name="Int. J. Syst. Evol. Microbiol.">
        <title>Complete genome sequence of Corynebacterium casei LMG S-19264T (=DSM 44701T), isolated from a smear-ripened cheese.</title>
        <authorList>
            <consortium name="US DOE Joint Genome Institute (JGI-PGF)"/>
            <person name="Walter F."/>
            <person name="Albersmeier A."/>
            <person name="Kalinowski J."/>
            <person name="Ruckert C."/>
        </authorList>
    </citation>
    <scope>NUCLEOTIDE SEQUENCE [LARGE SCALE GENOMIC DNA]</scope>
    <source>
        <strain evidence="2 3">JCM 4677</strain>
    </source>
</reference>
<evidence type="ECO:0000256" key="1">
    <source>
        <dbReference type="SAM" id="MobiDB-lite"/>
    </source>
</evidence>
<keyword evidence="3" id="KW-1185">Reference proteome</keyword>
<proteinExistence type="predicted"/>
<sequence length="72" mass="7519">MLVVHEGGAPGDDEVGGVGHPATVRRDRAAGWVRRLMDTANTAAFRASGGAETLTGQILVVDGGSTMRWEMP</sequence>
<dbReference type="InterPro" id="IPR036291">
    <property type="entry name" value="NAD(P)-bd_dom_sf"/>
</dbReference>
<evidence type="ECO:0000313" key="2">
    <source>
        <dbReference type="EMBL" id="BCL31395.1"/>
    </source>
</evidence>
<dbReference type="SUPFAM" id="SSF51735">
    <property type="entry name" value="NAD(P)-binding Rossmann-fold domains"/>
    <property type="match status" value="1"/>
</dbReference>
<evidence type="ECO:0008006" key="4">
    <source>
        <dbReference type="Google" id="ProtNLM"/>
    </source>
</evidence>
<evidence type="ECO:0000313" key="3">
    <source>
        <dbReference type="Proteomes" id="UP000516444"/>
    </source>
</evidence>
<accession>A0A7G1PE89</accession>
<dbReference type="EMBL" id="AP023440">
    <property type="protein sequence ID" value="BCL31395.1"/>
    <property type="molecule type" value="Genomic_DNA"/>
</dbReference>
<gene>
    <name evidence="2" type="ORF">GCM10017557_62540</name>
</gene>
<dbReference type="AlphaFoldDB" id="A0A7G1PE89"/>
<dbReference type="Gene3D" id="3.40.50.720">
    <property type="entry name" value="NAD(P)-binding Rossmann-like Domain"/>
    <property type="match status" value="1"/>
</dbReference>